<gene>
    <name evidence="1" type="ORF">MNB_SM-5-590</name>
</gene>
<reference evidence="1" key="1">
    <citation type="submission" date="2016-10" db="EMBL/GenBank/DDBJ databases">
        <authorList>
            <person name="de Groot N.N."/>
        </authorList>
    </citation>
    <scope>NUCLEOTIDE SEQUENCE</scope>
</reference>
<dbReference type="EMBL" id="FPHH01000093">
    <property type="protein sequence ID" value="SFV66613.1"/>
    <property type="molecule type" value="Genomic_DNA"/>
</dbReference>
<name>A0A1W1CLN4_9ZZZZ</name>
<protein>
    <submittedName>
        <fullName evidence="1">Uncharacterized protein</fullName>
    </submittedName>
</protein>
<organism evidence="1">
    <name type="scientific">hydrothermal vent metagenome</name>
    <dbReference type="NCBI Taxonomy" id="652676"/>
    <lineage>
        <taxon>unclassified sequences</taxon>
        <taxon>metagenomes</taxon>
        <taxon>ecological metagenomes</taxon>
    </lineage>
</organism>
<proteinExistence type="predicted"/>
<sequence length="180" mass="20388">MAKKTRSKAEIIARMNEVGKMNRFCGRGLCSRSGTSVGDTAVIDVENRTIPFVLVSEENAGERYDWWNDEVYIEELDPNGARLDELRTFFKDHNQAVDTAIGRIENSRVDGKRIVADVVFGNDDDASRVFQKYQDRILTDVSVGYYVNDIIVTSKKDEPDHVLVTDYTIVELSSQQKLTS</sequence>
<evidence type="ECO:0000313" key="1">
    <source>
        <dbReference type="EMBL" id="SFV66613.1"/>
    </source>
</evidence>
<dbReference type="AlphaFoldDB" id="A0A1W1CLN4"/>
<accession>A0A1W1CLN4</accession>